<organism evidence="1 2">
    <name type="scientific">Mikania micrantha</name>
    <name type="common">bitter vine</name>
    <dbReference type="NCBI Taxonomy" id="192012"/>
    <lineage>
        <taxon>Eukaryota</taxon>
        <taxon>Viridiplantae</taxon>
        <taxon>Streptophyta</taxon>
        <taxon>Embryophyta</taxon>
        <taxon>Tracheophyta</taxon>
        <taxon>Spermatophyta</taxon>
        <taxon>Magnoliopsida</taxon>
        <taxon>eudicotyledons</taxon>
        <taxon>Gunneridae</taxon>
        <taxon>Pentapetalae</taxon>
        <taxon>asterids</taxon>
        <taxon>campanulids</taxon>
        <taxon>Asterales</taxon>
        <taxon>Asteraceae</taxon>
        <taxon>Asteroideae</taxon>
        <taxon>Heliantheae alliance</taxon>
        <taxon>Eupatorieae</taxon>
        <taxon>Mikania</taxon>
    </lineage>
</organism>
<comment type="caution">
    <text evidence="1">The sequence shown here is derived from an EMBL/GenBank/DDBJ whole genome shotgun (WGS) entry which is preliminary data.</text>
</comment>
<protein>
    <submittedName>
        <fullName evidence="1">Uncharacterized protein</fullName>
    </submittedName>
</protein>
<dbReference type="EMBL" id="SZYD01000001">
    <property type="protein sequence ID" value="KAD7479472.1"/>
    <property type="molecule type" value="Genomic_DNA"/>
</dbReference>
<reference evidence="1 2" key="1">
    <citation type="submission" date="2019-05" db="EMBL/GenBank/DDBJ databases">
        <title>Mikania micrantha, genome provides insights into the molecular mechanism of rapid growth.</title>
        <authorList>
            <person name="Liu B."/>
        </authorList>
    </citation>
    <scope>NUCLEOTIDE SEQUENCE [LARGE SCALE GENOMIC DNA]</scope>
    <source>
        <strain evidence="1">NLD-2019</strain>
        <tissue evidence="1">Leaf</tissue>
    </source>
</reference>
<evidence type="ECO:0000313" key="1">
    <source>
        <dbReference type="EMBL" id="KAD7479472.1"/>
    </source>
</evidence>
<name>A0A5N6Q4G8_9ASTR</name>
<dbReference type="AlphaFoldDB" id="A0A5N6Q4G8"/>
<accession>A0A5N6Q4G8</accession>
<gene>
    <name evidence="1" type="ORF">E3N88_02608</name>
</gene>
<proteinExistence type="predicted"/>
<dbReference type="Proteomes" id="UP000326396">
    <property type="component" value="Linkage Group LG1"/>
</dbReference>
<evidence type="ECO:0000313" key="2">
    <source>
        <dbReference type="Proteomes" id="UP000326396"/>
    </source>
</evidence>
<sequence length="133" mass="14929">MFGIVFGGSRMVEIELGVSGMRKMSQRPVPGVQYAILGVPYAGWRTVRPNHSVVRWFWWDWKTRSMKGGPLSAIRDQIERVDNISTERVATGIKRGTEFELGSPAPAVRLMTDELRKEGDQSPNLFNPCPAIP</sequence>
<keyword evidence="2" id="KW-1185">Reference proteome</keyword>